<dbReference type="Proteomes" id="UP000288012">
    <property type="component" value="Unassembled WGS sequence"/>
</dbReference>
<comment type="caution">
    <text evidence="2">The sequence shown here is derived from an EMBL/GenBank/DDBJ whole genome shotgun (WGS) entry which is preliminary data.</text>
</comment>
<keyword evidence="3" id="KW-1185">Reference proteome</keyword>
<evidence type="ECO:0000313" key="3">
    <source>
        <dbReference type="Proteomes" id="UP000288012"/>
    </source>
</evidence>
<sequence length="67" mass="7772">MDRFFVLFITILFQALIAGLIFIGFLLDPKLGLWIVAIYFFVITTFLTYFFFSRVSIGKFSSCLSLK</sequence>
<evidence type="ECO:0000313" key="2">
    <source>
        <dbReference type="EMBL" id="RUQ89020.1"/>
    </source>
</evidence>
<feature type="transmembrane region" description="Helical" evidence="1">
    <location>
        <begin position="33"/>
        <end position="52"/>
    </location>
</feature>
<keyword evidence="1" id="KW-0812">Transmembrane</keyword>
<proteinExistence type="predicted"/>
<accession>A0A3S1CLU0</accession>
<organism evidence="2 3">
    <name type="scientific">Legionella septentrionalis</name>
    <dbReference type="NCBI Taxonomy" id="2498109"/>
    <lineage>
        <taxon>Bacteria</taxon>
        <taxon>Pseudomonadati</taxon>
        <taxon>Pseudomonadota</taxon>
        <taxon>Gammaproteobacteria</taxon>
        <taxon>Legionellales</taxon>
        <taxon>Legionellaceae</taxon>
        <taxon>Legionella</taxon>
    </lineage>
</organism>
<reference evidence="2 3" key="1">
    <citation type="submission" date="2018-12" db="EMBL/GenBank/DDBJ databases">
        <title>Legionella sp,whole genome shotgun sequence.</title>
        <authorList>
            <person name="Wu H."/>
        </authorList>
    </citation>
    <scope>NUCLEOTIDE SEQUENCE [LARGE SCALE GENOMIC DNA]</scope>
    <source>
        <strain evidence="3">km714</strain>
    </source>
</reference>
<evidence type="ECO:0000256" key="1">
    <source>
        <dbReference type="SAM" id="Phobius"/>
    </source>
</evidence>
<name>A0A3S1CLU0_9GAMM</name>
<dbReference type="EMBL" id="RZGR01000009">
    <property type="protein sequence ID" value="RUQ89020.1"/>
    <property type="molecule type" value="Genomic_DNA"/>
</dbReference>
<gene>
    <name evidence="2" type="ORF">EKM59_04280</name>
</gene>
<keyword evidence="1" id="KW-1133">Transmembrane helix</keyword>
<feature type="transmembrane region" description="Helical" evidence="1">
    <location>
        <begin position="5"/>
        <end position="27"/>
    </location>
</feature>
<keyword evidence="1" id="KW-0472">Membrane</keyword>
<dbReference type="AlphaFoldDB" id="A0A3S1CLU0"/>
<protein>
    <submittedName>
        <fullName evidence="2">Uncharacterized protein</fullName>
    </submittedName>
</protein>